<dbReference type="RefSeq" id="WP_015411196.1">
    <property type="nucleotide sequence ID" value="NZ_CP009509.1"/>
</dbReference>
<dbReference type="InterPro" id="IPR012437">
    <property type="entry name" value="DUF1638"/>
</dbReference>
<sequence>MTVMGIIGCRVFEDEIVHVLSGDPEVERVYLVKNKENIGLQDKLKNQGLRPLALPVHEIKACLKKSDGFSVIVQLQEIGLHSDPSRLKNKTYTNLSLMSGFTDGILLFYGLCGHAFSKMRKDFAYTGCSLQLLQDRSTGGTARPLDDCIAAALGGNSRYREILKSYSDTFFLTPMWAVNWKSAFGTFEGMIGGFEFTPENLRELGYRKVARVNTGLSYEPDFEKKIEEFALNFGFEIIELEGSTEIAQKSYKMMQNMLLRPLKT</sequence>
<dbReference type="GeneID" id="24850365"/>
<proteinExistence type="predicted"/>
<reference evidence="2 3" key="1">
    <citation type="submission" date="2014-07" db="EMBL/GenBank/DDBJ databases">
        <title>Methanogenic archaea and the global carbon cycle.</title>
        <authorList>
            <person name="Henriksen J.R."/>
            <person name="Luke J."/>
            <person name="Reinhart S."/>
            <person name="Benedict M.N."/>
            <person name="Youngblut N.D."/>
            <person name="Metcalf M.E."/>
            <person name="Whitaker R.J."/>
            <person name="Metcalf W.W."/>
        </authorList>
    </citation>
    <scope>NUCLEOTIDE SEQUENCE [LARGE SCALE GENOMIC DNA]</scope>
    <source>
        <strain evidence="2 3">WWM610</strain>
    </source>
</reference>
<organism evidence="2 3">
    <name type="scientific">Methanosarcina mazei WWM610</name>
    <dbReference type="NCBI Taxonomy" id="1434117"/>
    <lineage>
        <taxon>Archaea</taxon>
        <taxon>Methanobacteriati</taxon>
        <taxon>Methanobacteriota</taxon>
        <taxon>Stenosarchaea group</taxon>
        <taxon>Methanomicrobia</taxon>
        <taxon>Methanosarcinales</taxon>
        <taxon>Methanosarcinaceae</taxon>
        <taxon>Methanosarcina</taxon>
    </lineage>
</organism>
<dbReference type="Pfam" id="PF07796">
    <property type="entry name" value="DUF1638"/>
    <property type="match status" value="1"/>
</dbReference>
<name>A0A0E3PVM5_METMZ</name>
<gene>
    <name evidence="2" type="ORF">MSMAW_0733</name>
</gene>
<feature type="domain" description="DUF1638" evidence="1">
    <location>
        <begin position="77"/>
        <end position="249"/>
    </location>
</feature>
<evidence type="ECO:0000259" key="1">
    <source>
        <dbReference type="Pfam" id="PF07796"/>
    </source>
</evidence>
<evidence type="ECO:0000313" key="2">
    <source>
        <dbReference type="EMBL" id="AKB39724.1"/>
    </source>
</evidence>
<protein>
    <recommendedName>
        <fullName evidence="1">DUF1638 domain-containing protein</fullName>
    </recommendedName>
</protein>
<dbReference type="HOGENOM" id="CLU_091961_0_0_2"/>
<dbReference type="Proteomes" id="UP000033058">
    <property type="component" value="Chromosome"/>
</dbReference>
<dbReference type="AlphaFoldDB" id="A0A0E3PVM5"/>
<evidence type="ECO:0000313" key="3">
    <source>
        <dbReference type="Proteomes" id="UP000033058"/>
    </source>
</evidence>
<dbReference type="EMBL" id="CP009509">
    <property type="protein sequence ID" value="AKB39724.1"/>
    <property type="molecule type" value="Genomic_DNA"/>
</dbReference>
<accession>A0A0E3PVM5</accession>
<dbReference type="PATRIC" id="fig|1434117.4.peg.909"/>